<keyword evidence="8 10" id="KW-0320">Glycogen biosynthesis</keyword>
<evidence type="ECO:0000256" key="8">
    <source>
        <dbReference type="ARBA" id="ARBA00023056"/>
    </source>
</evidence>
<dbReference type="EMBL" id="ADGQ01000057">
    <property type="protein sequence ID" value="EFM64509.1"/>
    <property type="molecule type" value="Genomic_DNA"/>
</dbReference>
<evidence type="ECO:0000313" key="13">
    <source>
        <dbReference type="EMBL" id="EFM64509.1"/>
    </source>
</evidence>
<evidence type="ECO:0000259" key="12">
    <source>
        <dbReference type="SMART" id="SM00642"/>
    </source>
</evidence>
<dbReference type="NCBIfam" id="NF008967">
    <property type="entry name" value="PRK12313.1"/>
    <property type="match status" value="1"/>
</dbReference>
<dbReference type="GO" id="GO:0005978">
    <property type="term" value="P:glycogen biosynthetic process"/>
    <property type="evidence" value="ECO:0007669"/>
    <property type="project" value="UniProtKB-UniRule"/>
</dbReference>
<dbReference type="SUPFAM" id="SSF51445">
    <property type="entry name" value="(Trans)glycosidases"/>
    <property type="match status" value="1"/>
</dbReference>
<keyword evidence="9 10" id="KW-0119">Carbohydrate metabolism</keyword>
<dbReference type="GeneID" id="84800817"/>
<dbReference type="Pfam" id="PF02806">
    <property type="entry name" value="Alpha-amylase_C"/>
    <property type="match status" value="1"/>
</dbReference>
<dbReference type="PANTHER" id="PTHR43651:SF3">
    <property type="entry name" value="1,4-ALPHA-GLUCAN-BRANCHING ENZYME"/>
    <property type="match status" value="1"/>
</dbReference>
<keyword evidence="6 10" id="KW-0328">Glycosyltransferase</keyword>
<comment type="catalytic activity">
    <reaction evidence="1 10">
        <text>Transfers a segment of a (1-&gt;4)-alpha-D-glucan chain to a primary hydroxy group in a similar glucan chain.</text>
        <dbReference type="EC" id="2.4.1.18"/>
    </reaction>
</comment>
<dbReference type="GO" id="GO:0043169">
    <property type="term" value="F:cation binding"/>
    <property type="evidence" value="ECO:0007669"/>
    <property type="project" value="InterPro"/>
</dbReference>
<dbReference type="SMART" id="SM00642">
    <property type="entry name" value="Aamy"/>
    <property type="match status" value="1"/>
</dbReference>
<dbReference type="Gene3D" id="2.60.40.10">
    <property type="entry name" value="Immunoglobulins"/>
    <property type="match status" value="1"/>
</dbReference>
<evidence type="ECO:0000256" key="10">
    <source>
        <dbReference type="HAMAP-Rule" id="MF_00685"/>
    </source>
</evidence>
<evidence type="ECO:0000256" key="2">
    <source>
        <dbReference type="ARBA" id="ARBA00002953"/>
    </source>
</evidence>
<dbReference type="Gene3D" id="2.60.40.1180">
    <property type="entry name" value="Golgi alpha-mannosidase II"/>
    <property type="match status" value="1"/>
</dbReference>
<dbReference type="AlphaFoldDB" id="E0E3H8"/>
<dbReference type="CDD" id="cd11322">
    <property type="entry name" value="AmyAc_Glg_BE"/>
    <property type="match status" value="1"/>
</dbReference>
<accession>E0E3H8</accession>
<dbReference type="PANTHER" id="PTHR43651">
    <property type="entry name" value="1,4-ALPHA-GLUCAN-BRANCHING ENZYME"/>
    <property type="match status" value="1"/>
</dbReference>
<evidence type="ECO:0000313" key="14">
    <source>
        <dbReference type="Proteomes" id="UP000003244"/>
    </source>
</evidence>
<evidence type="ECO:0000256" key="9">
    <source>
        <dbReference type="ARBA" id="ARBA00023277"/>
    </source>
</evidence>
<dbReference type="NCBIfam" id="TIGR01515">
    <property type="entry name" value="branching_enzym"/>
    <property type="match status" value="1"/>
</dbReference>
<comment type="function">
    <text evidence="2 10">Catalyzes the formation of the alpha-1,6-glucosidic linkages in glycogen by scission of a 1,4-alpha-linked oligosaccharide from growing alpha-1,4-glucan chains and the subsequent attachment of the oligosaccharide to the alpha-1,6 position.</text>
</comment>
<dbReference type="InterPro" id="IPR006407">
    <property type="entry name" value="GlgB"/>
</dbReference>
<dbReference type="Proteomes" id="UP000003244">
    <property type="component" value="Unassembled WGS sequence"/>
</dbReference>
<dbReference type="FunFam" id="3.20.20.80:FF:000003">
    <property type="entry name" value="1,4-alpha-glucan branching enzyme GlgB"/>
    <property type="match status" value="1"/>
</dbReference>
<dbReference type="STRING" id="596315.HMPREF0634_0472"/>
<dbReference type="InterPro" id="IPR044143">
    <property type="entry name" value="GlgB_N_E_set_prok"/>
</dbReference>
<evidence type="ECO:0000256" key="6">
    <source>
        <dbReference type="ARBA" id="ARBA00022676"/>
    </source>
</evidence>
<dbReference type="SUPFAM" id="SSF81296">
    <property type="entry name" value="E set domains"/>
    <property type="match status" value="1"/>
</dbReference>
<comment type="similarity">
    <text evidence="4 10">Belongs to the glycosyl hydrolase 13 family. GlgB subfamily.</text>
</comment>
<dbReference type="NCBIfam" id="NF003811">
    <property type="entry name" value="PRK05402.1"/>
    <property type="match status" value="1"/>
</dbReference>
<dbReference type="GO" id="GO:0003844">
    <property type="term" value="F:1,4-alpha-glucan branching enzyme activity"/>
    <property type="evidence" value="ECO:0007669"/>
    <property type="project" value="UniProtKB-UniRule"/>
</dbReference>
<keyword evidence="14" id="KW-1185">Reference proteome</keyword>
<dbReference type="InterPro" id="IPR004193">
    <property type="entry name" value="Glyco_hydro_13_N"/>
</dbReference>
<dbReference type="GO" id="GO:0004553">
    <property type="term" value="F:hydrolase activity, hydrolyzing O-glycosyl compounds"/>
    <property type="evidence" value="ECO:0007669"/>
    <property type="project" value="InterPro"/>
</dbReference>
<dbReference type="Gene3D" id="3.20.20.80">
    <property type="entry name" value="Glycosidases"/>
    <property type="match status" value="1"/>
</dbReference>
<comment type="pathway">
    <text evidence="3 10">Glycan biosynthesis; glycogen biosynthesis.</text>
</comment>
<dbReference type="OrthoDB" id="9800174at2"/>
<evidence type="ECO:0000256" key="7">
    <source>
        <dbReference type="ARBA" id="ARBA00022679"/>
    </source>
</evidence>
<proteinExistence type="inferred from homology"/>
<dbReference type="eggNOG" id="COG0296">
    <property type="taxonomic scope" value="Bacteria"/>
</dbReference>
<dbReference type="Pfam" id="PF00128">
    <property type="entry name" value="Alpha-amylase"/>
    <property type="match status" value="1"/>
</dbReference>
<dbReference type="InterPro" id="IPR014756">
    <property type="entry name" value="Ig_E-set"/>
</dbReference>
<dbReference type="SUPFAM" id="SSF51011">
    <property type="entry name" value="Glycosyl hydrolase domain"/>
    <property type="match status" value="1"/>
</dbReference>
<dbReference type="UniPathway" id="UPA00164"/>
<dbReference type="InterPro" id="IPR013783">
    <property type="entry name" value="Ig-like_fold"/>
</dbReference>
<protein>
    <recommendedName>
        <fullName evidence="10">1,4-alpha-glucan branching enzyme GlgB</fullName>
        <ecNumber evidence="10">2.4.1.18</ecNumber>
    </recommendedName>
    <alternativeName>
        <fullName evidence="10">1,4-alpha-D-glucan:1,4-alpha-D-glucan 6-glucosyl-transferase</fullName>
    </alternativeName>
    <alternativeName>
        <fullName evidence="10">Alpha-(1-&gt;4)-glucan branching enzyme</fullName>
    </alternativeName>
    <alternativeName>
        <fullName evidence="10">Glycogen branching enzyme</fullName>
        <shortName evidence="10">BE</shortName>
    </alternativeName>
</protein>
<feature type="domain" description="Glycosyl hydrolase family 13 catalytic" evidence="12">
    <location>
        <begin position="160"/>
        <end position="523"/>
    </location>
</feature>
<organism evidence="13 14">
    <name type="scientific">Peptostreptococcus stomatis DSM 17678</name>
    <dbReference type="NCBI Taxonomy" id="596315"/>
    <lineage>
        <taxon>Bacteria</taxon>
        <taxon>Bacillati</taxon>
        <taxon>Bacillota</taxon>
        <taxon>Clostridia</taxon>
        <taxon>Peptostreptococcales</taxon>
        <taxon>Peptostreptococcaceae</taxon>
        <taxon>Peptostreptococcus</taxon>
    </lineage>
</organism>
<evidence type="ECO:0000256" key="1">
    <source>
        <dbReference type="ARBA" id="ARBA00000826"/>
    </source>
</evidence>
<dbReference type="InterPro" id="IPR037439">
    <property type="entry name" value="Branching_enzy"/>
</dbReference>
<dbReference type="CDD" id="cd02855">
    <property type="entry name" value="E_set_GBE_prok_N"/>
    <property type="match status" value="1"/>
</dbReference>
<evidence type="ECO:0000256" key="3">
    <source>
        <dbReference type="ARBA" id="ARBA00004964"/>
    </source>
</evidence>
<evidence type="ECO:0000256" key="11">
    <source>
        <dbReference type="PIRSR" id="PIRSR000463-1"/>
    </source>
</evidence>
<dbReference type="Pfam" id="PF02922">
    <property type="entry name" value="CBM_48"/>
    <property type="match status" value="1"/>
</dbReference>
<name>E0E3H8_9FIRM</name>
<dbReference type="GO" id="GO:0005829">
    <property type="term" value="C:cytosol"/>
    <property type="evidence" value="ECO:0007669"/>
    <property type="project" value="TreeGrafter"/>
</dbReference>
<evidence type="ECO:0000256" key="5">
    <source>
        <dbReference type="ARBA" id="ARBA00022600"/>
    </source>
</evidence>
<dbReference type="InterPro" id="IPR013780">
    <property type="entry name" value="Glyco_hydro_b"/>
</dbReference>
<dbReference type="PIRSF" id="PIRSF000463">
    <property type="entry name" value="GlgB"/>
    <property type="match status" value="1"/>
</dbReference>
<dbReference type="InterPro" id="IPR017853">
    <property type="entry name" value="GH"/>
</dbReference>
<feature type="active site" description="Proton donor" evidence="10 11">
    <location>
        <position position="356"/>
    </location>
</feature>
<sequence>MKKDQNNDLAKYLFHEGTNYRAFDYMGSFLDGDECTFRVWAPGAKKVYVTGEFCNWEPFVYEADKVTDSGIYECRIKNIKQFDAYKYVFETQDGRTLYKSDPYARHFETRPNTSSKVYKFNNYEWGDQAWMKSRKVPKEGPMNIYELHLGTWKTRENGDFYSYREYADYLLAYLKEMKYTHVELLPLMEHPYDKSWGYQVTGYFAPTSRYGLPEDLMYLVDLLHQNNIGIILDWVPGHFPKDESGLFEFDGSCVYEYSDPLKMEHKEWGTRVFDYGKNEVISFLISNAVYWLDKFHIDGLRVDAVSSMLYLDYFRQGGEWRPNIYGGKENLEVLDFLKKLNKHVHDVFPGAMMIAEESTAWPKVSHPIEDGGLGFDFKWNMGWMNDSLKYLEADPFFRSGIHNNMTFSITYAFSENYILALSHDEVVHGKKSILEKAYVAYEDKFKSLRVFLAYMYAHPGKKLTFMGTDIAQVIEWNDERQLDWVLLDYPIHANHKKFVKDLNTIYAKHKQLWELDTNWDGFRWNTVDDYTNNVFTFTRYDAKGNEMLVICNFSSQKLKKYKIGVSSDKKYKILLNSDAKKYGGDGLVNRNIHSVKSEFNGFDYYIEVNIGSFGSLYLVEK</sequence>
<feature type="active site" description="Nucleophile" evidence="10 11">
    <location>
        <position position="303"/>
    </location>
</feature>
<reference evidence="13 14" key="1">
    <citation type="submission" date="2010-08" db="EMBL/GenBank/DDBJ databases">
        <authorList>
            <person name="Harkins D.M."/>
            <person name="Madupu R."/>
            <person name="Durkin A.S."/>
            <person name="Torralba M."/>
            <person name="Methe B."/>
            <person name="Sutton G.G."/>
            <person name="Nelson K.E."/>
        </authorList>
    </citation>
    <scope>NUCLEOTIDE SEQUENCE [LARGE SCALE GENOMIC DNA]</scope>
    <source>
        <strain evidence="13 14">DSM 17678</strain>
    </source>
</reference>
<evidence type="ECO:0000256" key="4">
    <source>
        <dbReference type="ARBA" id="ARBA00009000"/>
    </source>
</evidence>
<comment type="caution">
    <text evidence="13">The sequence shown here is derived from an EMBL/GenBank/DDBJ whole genome shotgun (WGS) entry which is preliminary data.</text>
</comment>
<keyword evidence="7 10" id="KW-0808">Transferase</keyword>
<dbReference type="HAMAP" id="MF_00685">
    <property type="entry name" value="GlgB"/>
    <property type="match status" value="1"/>
</dbReference>
<gene>
    <name evidence="10 13" type="primary">glgB</name>
    <name evidence="13" type="ORF">HMPREF0634_0472</name>
</gene>
<comment type="subunit">
    <text evidence="10">Monomer.</text>
</comment>
<dbReference type="RefSeq" id="WP_007789788.1">
    <property type="nucleotide sequence ID" value="NZ_ADGQ01000057.1"/>
</dbReference>
<dbReference type="InterPro" id="IPR006047">
    <property type="entry name" value="GH13_cat_dom"/>
</dbReference>
<dbReference type="EC" id="2.4.1.18" evidence="10"/>
<dbReference type="InterPro" id="IPR006048">
    <property type="entry name" value="A-amylase/branching_C"/>
</dbReference>
<keyword evidence="5 10" id="KW-0321">Glycogen metabolism</keyword>